<organism evidence="2 3">
    <name type="scientific">Geomonas silvestris</name>
    <dbReference type="NCBI Taxonomy" id="2740184"/>
    <lineage>
        <taxon>Bacteria</taxon>
        <taxon>Pseudomonadati</taxon>
        <taxon>Thermodesulfobacteriota</taxon>
        <taxon>Desulfuromonadia</taxon>
        <taxon>Geobacterales</taxon>
        <taxon>Geobacteraceae</taxon>
        <taxon>Geomonas</taxon>
    </lineage>
</organism>
<dbReference type="AlphaFoldDB" id="A0A6V8MGF8"/>
<keyword evidence="3" id="KW-1185">Reference proteome</keyword>
<dbReference type="RefSeq" id="WP_183353744.1">
    <property type="nucleotide sequence ID" value="NZ_BLXX01000002.1"/>
</dbReference>
<reference evidence="3" key="1">
    <citation type="submission" date="2020-06" db="EMBL/GenBank/DDBJ databases">
        <title>Draft genomic sequence of Geomonas sp. Red330.</title>
        <authorList>
            <person name="Itoh H."/>
            <person name="Zhenxing X."/>
            <person name="Ushijima N."/>
            <person name="Masuda Y."/>
            <person name="Shiratori Y."/>
            <person name="Senoo K."/>
        </authorList>
    </citation>
    <scope>NUCLEOTIDE SEQUENCE [LARGE SCALE GENOMIC DNA]</scope>
    <source>
        <strain evidence="3">Red330</strain>
    </source>
</reference>
<comment type="caution">
    <text evidence="2">The sequence shown here is derived from an EMBL/GenBank/DDBJ whole genome shotgun (WGS) entry which is preliminary data.</text>
</comment>
<feature type="chain" id="PRO_5028451189" description="DUF3015 domain-containing protein" evidence="1">
    <location>
        <begin position="21"/>
        <end position="156"/>
    </location>
</feature>
<proteinExistence type="predicted"/>
<dbReference type="EMBL" id="BLXX01000002">
    <property type="protein sequence ID" value="GFO58903.1"/>
    <property type="molecule type" value="Genomic_DNA"/>
</dbReference>
<sequence>MKKVLSAVAITLVLSGAAYAAADAHRNTGCGLGTLLWENRADNSILLQAFQATTNGTSGSQTFGISSGTSNCQQPSKFVSSDKLINFVQANMDNLAKDIAMGKGETLDTYGELLGVAQDQSGAFNSKLQNNFGRIFTSEHVVVAEVIDNTLTVINN</sequence>
<gene>
    <name evidence="2" type="ORF">GMST_12280</name>
</gene>
<dbReference type="Pfam" id="PF11220">
    <property type="entry name" value="DUF3015"/>
    <property type="match status" value="1"/>
</dbReference>
<keyword evidence="1" id="KW-0732">Signal</keyword>
<accession>A0A6V8MGF8</accession>
<feature type="signal peptide" evidence="1">
    <location>
        <begin position="1"/>
        <end position="20"/>
    </location>
</feature>
<name>A0A6V8MGF8_9BACT</name>
<evidence type="ECO:0008006" key="4">
    <source>
        <dbReference type="Google" id="ProtNLM"/>
    </source>
</evidence>
<protein>
    <recommendedName>
        <fullName evidence="4">DUF3015 domain-containing protein</fullName>
    </recommendedName>
</protein>
<evidence type="ECO:0000313" key="2">
    <source>
        <dbReference type="EMBL" id="GFO58903.1"/>
    </source>
</evidence>
<evidence type="ECO:0000256" key="1">
    <source>
        <dbReference type="SAM" id="SignalP"/>
    </source>
</evidence>
<dbReference type="Proteomes" id="UP000556026">
    <property type="component" value="Unassembled WGS sequence"/>
</dbReference>
<evidence type="ECO:0000313" key="3">
    <source>
        <dbReference type="Proteomes" id="UP000556026"/>
    </source>
</evidence>
<dbReference type="InterPro" id="IPR021383">
    <property type="entry name" value="DUF3015"/>
</dbReference>